<evidence type="ECO:0000259" key="1">
    <source>
        <dbReference type="Pfam" id="PF10006"/>
    </source>
</evidence>
<proteinExistence type="predicted"/>
<dbReference type="InterPro" id="IPR018720">
    <property type="entry name" value="DUF2249"/>
</dbReference>
<accession>A0A6A8DK55</accession>
<dbReference type="OrthoDB" id="30295at2"/>
<gene>
    <name evidence="2" type="ORF">GH741_11825</name>
</gene>
<dbReference type="AlphaFoldDB" id="A0A6A8DK55"/>
<feature type="domain" description="DUF2249" evidence="1">
    <location>
        <begin position="9"/>
        <end position="76"/>
    </location>
</feature>
<dbReference type="Proteomes" id="UP000799092">
    <property type="component" value="Unassembled WGS sequence"/>
</dbReference>
<protein>
    <submittedName>
        <fullName evidence="2">DUF2249 domain-containing protein</fullName>
    </submittedName>
</protein>
<comment type="caution">
    <text evidence="2">The sequence shown here is derived from an EMBL/GenBank/DDBJ whole genome shotgun (WGS) entry which is preliminary data.</text>
</comment>
<dbReference type="RefSeq" id="WP_153737001.1">
    <property type="nucleotide sequence ID" value="NZ_WJNG01000009.1"/>
</dbReference>
<name>A0A6A8DK55_9BACI</name>
<evidence type="ECO:0000313" key="2">
    <source>
        <dbReference type="EMBL" id="MRH43367.1"/>
    </source>
</evidence>
<reference evidence="2" key="1">
    <citation type="submission" date="2019-11" db="EMBL/GenBank/DDBJ databases">
        <authorList>
            <person name="Li J."/>
        </authorList>
    </citation>
    <scope>NUCLEOTIDE SEQUENCE</scope>
    <source>
        <strain evidence="2">B6B</strain>
    </source>
</reference>
<sequence>MNTDNMIVEIDVREDIKQKIEPFSKIMNAVKSLEANQQLVLHAPFNPFPLFKVMKKKGFTHHSEQIDKKHWKITFSPMKGEFL</sequence>
<organism evidence="2 3">
    <name type="scientific">Aquibacillus halophilus</name>
    <dbReference type="NCBI Taxonomy" id="930132"/>
    <lineage>
        <taxon>Bacteria</taxon>
        <taxon>Bacillati</taxon>
        <taxon>Bacillota</taxon>
        <taxon>Bacilli</taxon>
        <taxon>Bacillales</taxon>
        <taxon>Bacillaceae</taxon>
        <taxon>Aquibacillus</taxon>
    </lineage>
</organism>
<keyword evidence="3" id="KW-1185">Reference proteome</keyword>
<dbReference type="Pfam" id="PF10006">
    <property type="entry name" value="DUF2249"/>
    <property type="match status" value="1"/>
</dbReference>
<dbReference type="EMBL" id="WJNG01000009">
    <property type="protein sequence ID" value="MRH43367.1"/>
    <property type="molecule type" value="Genomic_DNA"/>
</dbReference>
<evidence type="ECO:0000313" key="3">
    <source>
        <dbReference type="Proteomes" id="UP000799092"/>
    </source>
</evidence>